<dbReference type="Pfam" id="PF13445">
    <property type="entry name" value="zf-RING_UBOX"/>
    <property type="match status" value="1"/>
</dbReference>
<dbReference type="InterPro" id="IPR013083">
    <property type="entry name" value="Znf_RING/FYVE/PHD"/>
</dbReference>
<sequence length="544" mass="63284">MSSLNGTDDDDNDGYSLICCEICFNSFQPKKRPPKILPCGHNFCEQCLFSLCCHQQYYLLDYVNCPTCRAEFNTSTAFNAPTNYDLCRMLENKQKDTNVTVIHVPEAMPNKKNEINQLQSIISRKSRRPSLKKELTCTDCSRKFSDKNTRKMARYCMRCFNKDDCLRLSCLECCVNRHNGHELASINEIEYAHHRLINELKEMKSKIKIAADQFERNIKEIKPNCTTKENGSHMMKCNKQKFLLECQAELNFAIAILENPETTPLPPTVIRKMRQYQLYNNAKLFKMLNLIEAYFLAMSTSNFSLNGHQPDAIVSISYRTAIDSIIAINAVFGFNTYQYRQIKNCIKILSKDGISNDEKKNAFVDCAKSLKSLINDDIPSQSLLLFIDAFLNIFYQLNQLVSKYPKNMNGIKRNDIWKLIQCSYSELFKCAAKHWRCEEPDRVNLIDDLAFLCCLYSDVCDHATITICMIEAARARAASSNLSQNEWQYQETRLQLIDEHLLECRRIQKLQELSSTYSNDRFKRIRHLWRKISSFFRAFINSYL</sequence>
<evidence type="ECO:0000313" key="8">
    <source>
        <dbReference type="Proteomes" id="UP000038040"/>
    </source>
</evidence>
<proteinExistence type="predicted"/>
<dbReference type="GO" id="GO:0016567">
    <property type="term" value="P:protein ubiquitination"/>
    <property type="evidence" value="ECO:0007669"/>
    <property type="project" value="TreeGrafter"/>
</dbReference>
<dbReference type="PANTHER" id="PTHR22791">
    <property type="entry name" value="RING-TYPE DOMAIN-CONTAINING PROTEIN"/>
    <property type="match status" value="1"/>
</dbReference>
<dbReference type="PROSITE" id="PS00518">
    <property type="entry name" value="ZF_RING_1"/>
    <property type="match status" value="1"/>
</dbReference>
<protein>
    <submittedName>
        <fullName evidence="10">RING-type domain-containing protein</fullName>
    </submittedName>
</protein>
<dbReference type="Gene3D" id="3.30.40.10">
    <property type="entry name" value="Zinc/RING finger domain, C3HC4 (zinc finger)"/>
    <property type="match status" value="1"/>
</dbReference>
<dbReference type="SUPFAM" id="SSF57850">
    <property type="entry name" value="RING/U-box"/>
    <property type="match status" value="1"/>
</dbReference>
<organism evidence="8 10">
    <name type="scientific">Dracunculus medinensis</name>
    <name type="common">Guinea worm</name>
    <dbReference type="NCBI Taxonomy" id="318479"/>
    <lineage>
        <taxon>Eukaryota</taxon>
        <taxon>Metazoa</taxon>
        <taxon>Ecdysozoa</taxon>
        <taxon>Nematoda</taxon>
        <taxon>Chromadorea</taxon>
        <taxon>Rhabditida</taxon>
        <taxon>Spirurina</taxon>
        <taxon>Dracunculoidea</taxon>
        <taxon>Dracunculidae</taxon>
        <taxon>Dracunculus</taxon>
    </lineage>
</organism>
<dbReference type="OrthoDB" id="252722at2759"/>
<keyword evidence="1" id="KW-0479">Metal-binding</keyword>
<evidence type="ECO:0000259" key="6">
    <source>
        <dbReference type="PROSITE" id="PS50089"/>
    </source>
</evidence>
<feature type="coiled-coil region" evidence="5">
    <location>
        <begin position="186"/>
        <end position="217"/>
    </location>
</feature>
<dbReference type="InterPro" id="IPR051435">
    <property type="entry name" value="RING_finger_E3_ubiq-ligases"/>
</dbReference>
<gene>
    <name evidence="7" type="ORF">DME_LOCUS7387</name>
</gene>
<keyword evidence="9" id="KW-1185">Reference proteome</keyword>
<dbReference type="InterPro" id="IPR027370">
    <property type="entry name" value="Znf-RING_euk"/>
</dbReference>
<dbReference type="WBParaSite" id="DME_0000322801-mRNA-1">
    <property type="protein sequence ID" value="DME_0000322801-mRNA-1"/>
    <property type="gene ID" value="DME_0000322801"/>
</dbReference>
<dbReference type="SMART" id="SM00184">
    <property type="entry name" value="RING"/>
    <property type="match status" value="1"/>
</dbReference>
<dbReference type="GO" id="GO:0061630">
    <property type="term" value="F:ubiquitin protein ligase activity"/>
    <property type="evidence" value="ECO:0007669"/>
    <property type="project" value="TreeGrafter"/>
</dbReference>
<name>A0A0N4U876_DRAME</name>
<reference evidence="7 9" key="2">
    <citation type="submission" date="2018-11" db="EMBL/GenBank/DDBJ databases">
        <authorList>
            <consortium name="Pathogen Informatics"/>
        </authorList>
    </citation>
    <scope>NUCLEOTIDE SEQUENCE [LARGE SCALE GENOMIC DNA]</scope>
</reference>
<dbReference type="PANTHER" id="PTHR22791:SF34">
    <property type="entry name" value="RING-TYPE DOMAIN-CONTAINING PROTEIN"/>
    <property type="match status" value="1"/>
</dbReference>
<dbReference type="AlphaFoldDB" id="A0A0N4U876"/>
<evidence type="ECO:0000313" key="9">
    <source>
        <dbReference type="Proteomes" id="UP000274756"/>
    </source>
</evidence>
<accession>A0A0N4U876</accession>
<dbReference type="PROSITE" id="PS50089">
    <property type="entry name" value="ZF_RING_2"/>
    <property type="match status" value="1"/>
</dbReference>
<evidence type="ECO:0000313" key="10">
    <source>
        <dbReference type="WBParaSite" id="DME_0000322801-mRNA-1"/>
    </source>
</evidence>
<evidence type="ECO:0000256" key="2">
    <source>
        <dbReference type="ARBA" id="ARBA00022771"/>
    </source>
</evidence>
<dbReference type="InterPro" id="IPR001841">
    <property type="entry name" value="Znf_RING"/>
</dbReference>
<evidence type="ECO:0000256" key="1">
    <source>
        <dbReference type="ARBA" id="ARBA00022723"/>
    </source>
</evidence>
<keyword evidence="5" id="KW-0175">Coiled coil</keyword>
<dbReference type="EMBL" id="UYYG01001160">
    <property type="protein sequence ID" value="VDN57414.1"/>
    <property type="molecule type" value="Genomic_DNA"/>
</dbReference>
<dbReference type="Proteomes" id="UP000038040">
    <property type="component" value="Unplaced"/>
</dbReference>
<keyword evidence="3" id="KW-0862">Zinc</keyword>
<feature type="domain" description="RING-type" evidence="6">
    <location>
        <begin position="20"/>
        <end position="69"/>
    </location>
</feature>
<dbReference type="STRING" id="318479.A0A0N4U876"/>
<keyword evidence="2 4" id="KW-0863">Zinc-finger</keyword>
<evidence type="ECO:0000256" key="4">
    <source>
        <dbReference type="PROSITE-ProRule" id="PRU00175"/>
    </source>
</evidence>
<dbReference type="GO" id="GO:0008270">
    <property type="term" value="F:zinc ion binding"/>
    <property type="evidence" value="ECO:0007669"/>
    <property type="project" value="UniProtKB-KW"/>
</dbReference>
<evidence type="ECO:0000256" key="5">
    <source>
        <dbReference type="SAM" id="Coils"/>
    </source>
</evidence>
<reference evidence="10" key="1">
    <citation type="submission" date="2017-02" db="UniProtKB">
        <authorList>
            <consortium name="WormBaseParasite"/>
        </authorList>
    </citation>
    <scope>IDENTIFICATION</scope>
</reference>
<dbReference type="Proteomes" id="UP000274756">
    <property type="component" value="Unassembled WGS sequence"/>
</dbReference>
<evidence type="ECO:0000313" key="7">
    <source>
        <dbReference type="EMBL" id="VDN57414.1"/>
    </source>
</evidence>
<dbReference type="InterPro" id="IPR017907">
    <property type="entry name" value="Znf_RING_CS"/>
</dbReference>
<evidence type="ECO:0000256" key="3">
    <source>
        <dbReference type="ARBA" id="ARBA00022833"/>
    </source>
</evidence>